<proteinExistence type="predicted"/>
<name>A0A094PN52_9ZZZZ</name>
<gene>
    <name evidence="2" type="ORF">GM51_20450</name>
</gene>
<comment type="caution">
    <text evidence="2">The sequence shown here is derived from an EMBL/GenBank/DDBJ whole genome shotgun (WGS) entry which is preliminary data.</text>
</comment>
<accession>A0A094PN52</accession>
<evidence type="ECO:0000313" key="2">
    <source>
        <dbReference type="EMBL" id="KGA13175.1"/>
    </source>
</evidence>
<organism evidence="2">
    <name type="scientific">freshwater metagenome</name>
    <dbReference type="NCBI Taxonomy" id="449393"/>
    <lineage>
        <taxon>unclassified sequences</taxon>
        <taxon>metagenomes</taxon>
        <taxon>ecological metagenomes</taxon>
    </lineage>
</organism>
<dbReference type="Gene3D" id="3.40.50.150">
    <property type="entry name" value="Vaccinia Virus protein VP39"/>
    <property type="match status" value="1"/>
</dbReference>
<dbReference type="Pfam" id="PF13649">
    <property type="entry name" value="Methyltransf_25"/>
    <property type="match status" value="1"/>
</dbReference>
<dbReference type="InterPro" id="IPR029063">
    <property type="entry name" value="SAM-dependent_MTases_sf"/>
</dbReference>
<sequence length="255" mass="27459">MGTLPLNETASEVRSRLLADERDLTAAADGDLAYWRGVAAESSGPILEIGCGGGRILTALGAQERQLIGIDLDVVALALATERAPAAEWMCADGRTWRREATAASLVIIGGDLLSLITMPDDLEALLRTAALHCAPGGQVGLDATLMDPQLFADEVEGEWSTDLERVDADFTTVRRESRIAPDPQARTNTVHLEIRHRAVGTDGHITPIYPDRAPFAIRAWQPDEVRALAAAAGLGVTRVGDDDRLRWLLRSAHE</sequence>
<protein>
    <recommendedName>
        <fullName evidence="1">Methyltransferase domain-containing protein</fullName>
    </recommendedName>
</protein>
<feature type="domain" description="Methyltransferase" evidence="1">
    <location>
        <begin position="46"/>
        <end position="138"/>
    </location>
</feature>
<dbReference type="SUPFAM" id="SSF53335">
    <property type="entry name" value="S-adenosyl-L-methionine-dependent methyltransferases"/>
    <property type="match status" value="1"/>
</dbReference>
<dbReference type="AlphaFoldDB" id="A0A094PN52"/>
<reference evidence="2" key="1">
    <citation type="submission" date="2014-06" db="EMBL/GenBank/DDBJ databases">
        <title>Key roles for freshwater Actinobacteria revealed by deep metagenomic sequencing.</title>
        <authorList>
            <person name="Ghai R."/>
            <person name="Mizuno C.M."/>
            <person name="Picazo A."/>
            <person name="Camacho A."/>
            <person name="Rodriguez-Valera F."/>
        </authorList>
    </citation>
    <scope>NUCLEOTIDE SEQUENCE</scope>
</reference>
<dbReference type="InterPro" id="IPR041698">
    <property type="entry name" value="Methyltransf_25"/>
</dbReference>
<evidence type="ECO:0000259" key="1">
    <source>
        <dbReference type="Pfam" id="PF13649"/>
    </source>
</evidence>
<dbReference type="EMBL" id="JNSL01000198">
    <property type="protein sequence ID" value="KGA13175.1"/>
    <property type="molecule type" value="Genomic_DNA"/>
</dbReference>
<dbReference type="Gene3D" id="2.20.130.10">
    <property type="entry name" value="CAC2371-like domains"/>
    <property type="match status" value="1"/>
</dbReference>